<protein>
    <recommendedName>
        <fullName evidence="1">F-box domain-containing protein</fullName>
    </recommendedName>
</protein>
<dbReference type="Gene3D" id="1.20.1280.50">
    <property type="match status" value="1"/>
</dbReference>
<dbReference type="InterPro" id="IPR036047">
    <property type="entry name" value="F-box-like_dom_sf"/>
</dbReference>
<evidence type="ECO:0000259" key="1">
    <source>
        <dbReference type="PROSITE" id="PS50181"/>
    </source>
</evidence>
<reference evidence="2" key="1">
    <citation type="submission" date="2024-10" db="EMBL/GenBank/DDBJ databases">
        <authorList>
            <person name="Ryan C."/>
        </authorList>
    </citation>
    <scope>NUCLEOTIDE SEQUENCE [LARGE SCALE GENOMIC DNA]</scope>
</reference>
<evidence type="ECO:0000313" key="2">
    <source>
        <dbReference type="EMBL" id="CAL4926548.1"/>
    </source>
</evidence>
<dbReference type="SMART" id="SM00256">
    <property type="entry name" value="FBOX"/>
    <property type="match status" value="1"/>
</dbReference>
<feature type="domain" description="F-box" evidence="1">
    <location>
        <begin position="12"/>
        <end position="58"/>
    </location>
</feature>
<accession>A0ABC8XHL4</accession>
<dbReference type="InterPro" id="IPR001810">
    <property type="entry name" value="F-box_dom"/>
</dbReference>
<organism evidence="2 3">
    <name type="scientific">Urochloa decumbens</name>
    <dbReference type="NCBI Taxonomy" id="240449"/>
    <lineage>
        <taxon>Eukaryota</taxon>
        <taxon>Viridiplantae</taxon>
        <taxon>Streptophyta</taxon>
        <taxon>Embryophyta</taxon>
        <taxon>Tracheophyta</taxon>
        <taxon>Spermatophyta</taxon>
        <taxon>Magnoliopsida</taxon>
        <taxon>Liliopsida</taxon>
        <taxon>Poales</taxon>
        <taxon>Poaceae</taxon>
        <taxon>PACMAD clade</taxon>
        <taxon>Panicoideae</taxon>
        <taxon>Panicodae</taxon>
        <taxon>Paniceae</taxon>
        <taxon>Melinidinae</taxon>
        <taxon>Urochloa</taxon>
    </lineage>
</organism>
<dbReference type="EMBL" id="OZ075124">
    <property type="protein sequence ID" value="CAL4926548.1"/>
    <property type="molecule type" value="Genomic_DNA"/>
</dbReference>
<dbReference type="AlphaFoldDB" id="A0ABC8XHL4"/>
<dbReference type="SUPFAM" id="SSF81383">
    <property type="entry name" value="F-box domain"/>
    <property type="match status" value="1"/>
</dbReference>
<name>A0ABC8XHL4_9POAL</name>
<dbReference type="PROSITE" id="PS50181">
    <property type="entry name" value="FBOX"/>
    <property type="match status" value="1"/>
</dbReference>
<sequence>MEQHEAEPSQSPSPARRLPSDVLADVLRHLPPRGLAASRCVCTDWRAAVDDRGLLRAAVDALLPRSLDALLVNYPGFLHTEFFSRPAAPPGRPHISGELSTYLPAPGGEYRDSYTVRDHCNGLLLLDGHVVVNPATRRCAPLPAPPPLDDDDARRRSRCLFHEYLVYDPAVSLHYEVFVIPRISWSSAHAPMSLCHRPADDGDRGFLPGCDARIENIAWPPSPFNISVFSSRTGQWERRSFVREGPALGSVADMLPSIRILARDLPAVYWRRELYVQDQTNFVMRITSASDKYQMIKPPLVTGCTNPRLRLAGSEKGVYYVLHDATDPRRLRVWILDGSCGQMEWVLKYDHDLSPVLELWNRNDKLDGPWVLQDINYYYCDEEQERKEEDMEEAVDLKLEWDSDNDDFLEEGTETDSDGSDDDICYIGFHPYKEVVFFSRSMECKGLAYHLSSSKVQNLGNLCPKSRNVTCYCIGTALCFTPCWLEELPGSSYSLETC</sequence>
<proteinExistence type="predicted"/>
<dbReference type="PANTHER" id="PTHR34591:SF30">
    <property type="entry name" value="OS02G0149500 PROTEIN"/>
    <property type="match status" value="1"/>
</dbReference>
<gene>
    <name evidence="2" type="ORF">URODEC1_LOCUS23991</name>
</gene>
<keyword evidence="3" id="KW-1185">Reference proteome</keyword>
<dbReference type="Pfam" id="PF00646">
    <property type="entry name" value="F-box"/>
    <property type="match status" value="1"/>
</dbReference>
<evidence type="ECO:0000313" key="3">
    <source>
        <dbReference type="Proteomes" id="UP001497457"/>
    </source>
</evidence>
<dbReference type="Proteomes" id="UP001497457">
    <property type="component" value="Chromosome 14rd"/>
</dbReference>
<dbReference type="PANTHER" id="PTHR34591">
    <property type="entry name" value="OS03G0653100 PROTEIN-RELATED"/>
    <property type="match status" value="1"/>
</dbReference>